<organism evidence="9 10">
    <name type="scientific">Zafaria cholistanensis</name>
    <dbReference type="NCBI Taxonomy" id="1682741"/>
    <lineage>
        <taxon>Bacteria</taxon>
        <taxon>Bacillati</taxon>
        <taxon>Actinomycetota</taxon>
        <taxon>Actinomycetes</taxon>
        <taxon>Micrococcales</taxon>
        <taxon>Micrococcaceae</taxon>
        <taxon>Zafaria</taxon>
    </lineage>
</organism>
<sequence length="167" mass="17684">MEARGSAPQRALPPGARSRPPAGNRASIGEADAALLLELCAAMLAAGLPLPRILEELAEQVPGCAPLRRVVRSLDLSMPWERAWAGQPPVLHRVGEALAFTYLTGAPSVAILRSSAALERRAHLRRAERRAAELGVRLVVPLGLCALPAFICLGIVPVVISLLPQFG</sequence>
<dbReference type="Pfam" id="PF00482">
    <property type="entry name" value="T2SSF"/>
    <property type="match status" value="1"/>
</dbReference>
<keyword evidence="10" id="KW-1185">Reference proteome</keyword>
<evidence type="ECO:0000256" key="7">
    <source>
        <dbReference type="SAM" id="Phobius"/>
    </source>
</evidence>
<dbReference type="InterPro" id="IPR018076">
    <property type="entry name" value="T2SS_GspF_dom"/>
</dbReference>
<dbReference type="GO" id="GO:0005886">
    <property type="term" value="C:plasma membrane"/>
    <property type="evidence" value="ECO:0007669"/>
    <property type="project" value="UniProtKB-SubCell"/>
</dbReference>
<evidence type="ECO:0000313" key="10">
    <source>
        <dbReference type="Proteomes" id="UP000325307"/>
    </source>
</evidence>
<comment type="subcellular location">
    <subcellularLocation>
        <location evidence="1">Cell membrane</location>
        <topology evidence="1">Multi-pass membrane protein</topology>
    </subcellularLocation>
</comment>
<evidence type="ECO:0000256" key="6">
    <source>
        <dbReference type="SAM" id="MobiDB-lite"/>
    </source>
</evidence>
<keyword evidence="2" id="KW-1003">Cell membrane</keyword>
<keyword evidence="5 7" id="KW-0472">Membrane</keyword>
<name>A0A5A7NNJ2_9MICC</name>
<feature type="transmembrane region" description="Helical" evidence="7">
    <location>
        <begin position="134"/>
        <end position="160"/>
    </location>
</feature>
<dbReference type="Proteomes" id="UP000325307">
    <property type="component" value="Unassembled WGS sequence"/>
</dbReference>
<feature type="region of interest" description="Disordered" evidence="6">
    <location>
        <begin position="1"/>
        <end position="25"/>
    </location>
</feature>
<evidence type="ECO:0000256" key="3">
    <source>
        <dbReference type="ARBA" id="ARBA00022692"/>
    </source>
</evidence>
<evidence type="ECO:0000256" key="5">
    <source>
        <dbReference type="ARBA" id="ARBA00023136"/>
    </source>
</evidence>
<protein>
    <submittedName>
        <fullName evidence="9">Type II secretion system protein F</fullName>
    </submittedName>
</protein>
<reference evidence="9 10" key="1">
    <citation type="submission" date="2019-09" db="EMBL/GenBank/DDBJ databases">
        <title>Arthrobacter zafarii sp. nov., a moderately thermotolerant and halotolerant actinobacterium isolated from Cholistan desert soil of Pakistan.</title>
        <authorList>
            <person name="Amin A."/>
            <person name="Ahmed I."/>
            <person name="Khalid N."/>
            <person name="Schumann P."/>
            <person name="Busse H.J."/>
            <person name="Khan I.U."/>
            <person name="Li S."/>
            <person name="Li W.J."/>
        </authorList>
    </citation>
    <scope>NUCLEOTIDE SEQUENCE [LARGE SCALE GENOMIC DNA]</scope>
    <source>
        <strain evidence="9 10">NCCP-1664</strain>
    </source>
</reference>
<keyword evidence="4 7" id="KW-1133">Transmembrane helix</keyword>
<evidence type="ECO:0000256" key="1">
    <source>
        <dbReference type="ARBA" id="ARBA00004651"/>
    </source>
</evidence>
<evidence type="ECO:0000259" key="8">
    <source>
        <dbReference type="Pfam" id="PF00482"/>
    </source>
</evidence>
<proteinExistence type="predicted"/>
<gene>
    <name evidence="9" type="ORF">NCCP1664_09420</name>
</gene>
<evidence type="ECO:0000256" key="2">
    <source>
        <dbReference type="ARBA" id="ARBA00022475"/>
    </source>
</evidence>
<accession>A0A5A7NNJ2</accession>
<comment type="caution">
    <text evidence="9">The sequence shown here is derived from an EMBL/GenBank/DDBJ whole genome shotgun (WGS) entry which is preliminary data.</text>
</comment>
<evidence type="ECO:0000256" key="4">
    <source>
        <dbReference type="ARBA" id="ARBA00022989"/>
    </source>
</evidence>
<feature type="domain" description="Type II secretion system protein GspF" evidence="8">
    <location>
        <begin position="37"/>
        <end position="152"/>
    </location>
</feature>
<evidence type="ECO:0000313" key="9">
    <source>
        <dbReference type="EMBL" id="GER22445.1"/>
    </source>
</evidence>
<dbReference type="EMBL" id="BKDJ01000003">
    <property type="protein sequence ID" value="GER22445.1"/>
    <property type="molecule type" value="Genomic_DNA"/>
</dbReference>
<keyword evidence="3 7" id="KW-0812">Transmembrane</keyword>
<dbReference type="AlphaFoldDB" id="A0A5A7NNJ2"/>